<feature type="active site" description="Nucleophile" evidence="2">
    <location>
        <position position="432"/>
    </location>
</feature>
<reference evidence="4 5" key="3">
    <citation type="journal article" date="2016" name="Sci. Rep.">
        <title>Genome-wide diversity and gene expression profiling of Babesia microti isolates identify polymorphic genes that mediate host-pathogen interactions.</title>
        <authorList>
            <person name="Silva J.C."/>
            <person name="Cornillot E."/>
            <person name="McCracken C."/>
            <person name="Usmani-Brown S."/>
            <person name="Dwivedi A."/>
            <person name="Ifeonu O.O."/>
            <person name="Crabtree J."/>
            <person name="Gotia H.T."/>
            <person name="Virji A.Z."/>
            <person name="Reynes C."/>
            <person name="Colinge J."/>
            <person name="Kumar V."/>
            <person name="Lawres L."/>
            <person name="Pazzi J.E."/>
            <person name="Pablo J.V."/>
            <person name="Hung C."/>
            <person name="Brancato J."/>
            <person name="Kumari P."/>
            <person name="Orvis J."/>
            <person name="Tretina K."/>
            <person name="Chibucos M."/>
            <person name="Ott S."/>
            <person name="Sadzewicz L."/>
            <person name="Sengamalay N."/>
            <person name="Shetty A.C."/>
            <person name="Su Q."/>
            <person name="Tallon L."/>
            <person name="Fraser C.M."/>
            <person name="Frutos R."/>
            <person name="Molina D.M."/>
            <person name="Krause P.J."/>
            <person name="Ben Mamoun C."/>
        </authorList>
    </citation>
    <scope>NUCLEOTIDE SEQUENCE [LARGE SCALE GENOMIC DNA]</scope>
    <source>
        <strain evidence="4 5">RI</strain>
    </source>
</reference>
<dbReference type="AlphaFoldDB" id="A0A0K3ASF4"/>
<feature type="short sequence motif" description="GXSXG" evidence="2">
    <location>
        <begin position="430"/>
        <end position="434"/>
    </location>
</feature>
<dbReference type="PANTHER" id="PTHR12406:SF7">
    <property type="entry name" value="PATATIN-LIKE PHOSPHOLIPASE DOMAIN-CONTAINING PROTEIN 4"/>
    <property type="match status" value="1"/>
</dbReference>
<name>A0A0K3ASF4_BABMR</name>
<comment type="caution">
    <text evidence="2">Lacks conserved residue(s) required for the propagation of feature annotation.</text>
</comment>
<feature type="domain" description="PNPLA" evidence="3">
    <location>
        <begin position="397"/>
        <end position="564"/>
    </location>
</feature>
<dbReference type="EMBL" id="LN871598">
    <property type="protein sequence ID" value="CTQ41548.1"/>
    <property type="molecule type" value="Genomic_DNA"/>
</dbReference>
<dbReference type="InterPro" id="IPR016035">
    <property type="entry name" value="Acyl_Trfase/lysoPLipase"/>
</dbReference>
<evidence type="ECO:0000256" key="2">
    <source>
        <dbReference type="PROSITE-ProRule" id="PRU01161"/>
    </source>
</evidence>
<evidence type="ECO:0000259" key="3">
    <source>
        <dbReference type="PROSITE" id="PS51635"/>
    </source>
</evidence>
<dbReference type="RefSeq" id="XP_012649559.1">
    <property type="nucleotide sequence ID" value="XM_012794105.1"/>
</dbReference>
<dbReference type="GO" id="GO:0019433">
    <property type="term" value="P:triglyceride catabolic process"/>
    <property type="evidence" value="ECO:0007669"/>
    <property type="project" value="TreeGrafter"/>
</dbReference>
<dbReference type="GO" id="GO:0055088">
    <property type="term" value="P:lipid homeostasis"/>
    <property type="evidence" value="ECO:0007669"/>
    <property type="project" value="TreeGrafter"/>
</dbReference>
<dbReference type="Proteomes" id="UP000002899">
    <property type="component" value="Chromosome III"/>
</dbReference>
<dbReference type="GO" id="GO:0004806">
    <property type="term" value="F:triacylglycerol lipase activity"/>
    <property type="evidence" value="ECO:0007669"/>
    <property type="project" value="TreeGrafter"/>
</dbReference>
<reference evidence="4 5" key="1">
    <citation type="journal article" date="2012" name="Nucleic Acids Res.">
        <title>Sequencing of the smallest Apicomplexan genome from the human pathogen Babesia microti.</title>
        <authorList>
            <person name="Cornillot E."/>
            <person name="Hadj-Kaddour K."/>
            <person name="Dassouli A."/>
            <person name="Noel B."/>
            <person name="Ranwez V."/>
            <person name="Vacherie B."/>
            <person name="Augagneur Y."/>
            <person name="Bres V."/>
            <person name="Duclos A."/>
            <person name="Randazzo S."/>
            <person name="Carcy B."/>
            <person name="Debierre-Grockiego F."/>
            <person name="Delbecq S."/>
            <person name="Moubri-Menage K."/>
            <person name="Shams-Eldin H."/>
            <person name="Usmani-Brown S."/>
            <person name="Bringaud F."/>
            <person name="Wincker P."/>
            <person name="Vivares C.P."/>
            <person name="Schwarz R.T."/>
            <person name="Schetters T.P."/>
            <person name="Krause P.J."/>
            <person name="Gorenflot A."/>
            <person name="Berry V."/>
            <person name="Barbe V."/>
            <person name="Ben Mamoun C."/>
        </authorList>
    </citation>
    <scope>NUCLEOTIDE SEQUENCE [LARGE SCALE GENOMIC DNA]</scope>
    <source>
        <strain evidence="4 5">RI</strain>
    </source>
</reference>
<dbReference type="InterPro" id="IPR002641">
    <property type="entry name" value="PNPLA_dom"/>
</dbReference>
<dbReference type="VEuPathDB" id="PiroplasmaDB:BMR1_03g04755"/>
<organism evidence="4 5">
    <name type="scientific">Babesia microti (strain RI)</name>
    <dbReference type="NCBI Taxonomy" id="1133968"/>
    <lineage>
        <taxon>Eukaryota</taxon>
        <taxon>Sar</taxon>
        <taxon>Alveolata</taxon>
        <taxon>Apicomplexa</taxon>
        <taxon>Aconoidasida</taxon>
        <taxon>Piroplasmida</taxon>
        <taxon>Babesiidae</taxon>
        <taxon>Babesia</taxon>
    </lineage>
</organism>
<dbReference type="Pfam" id="PF01734">
    <property type="entry name" value="Patatin"/>
    <property type="match status" value="1"/>
</dbReference>
<keyword evidence="1 2" id="KW-0443">Lipid metabolism</keyword>
<accession>A0A0K3ASF4</accession>
<dbReference type="GeneID" id="24425597"/>
<evidence type="ECO:0000313" key="5">
    <source>
        <dbReference type="Proteomes" id="UP000002899"/>
    </source>
</evidence>
<gene>
    <name evidence="4" type="ORF">BMR1_03g04755</name>
</gene>
<sequence length="1108" mass="125594">MNQELTSQEDNGLRNHLPSLNEDELERVIFATWFKGTPFASHRRKSLVKIVVRNGIRLNPFRKSIIKIKNRYGRKLACLTFDDRLNLARLPGTLKYDTSKLGKHYIGKIINLLDSKSTTSVYNNTINSLNLLGLNTALNTSNQSYDSTMDDSSWVSVTESDKEVQDSKDKSLAQSLAGIVNNHLIHSFSLLGKDIFESLPNVSKQLINAKREGSVAPPPLVYIGNGYYKPSRIIKPCYAMSIDNLHRWYLMTRTPNNINAIIDNEEITNSLVSNVYYPFGNTDGPLSVDELGCDFSIQFVHPSIRKHLFTANDPSYFYLFQESISKSETSFLARALLSAERYRKKSKINEKELQTVENDNLNHEDPDSIWSLVTEMTDSNDHPKSMTMPYSDAFIGISMCPGGFFIPYHLGVLSLFSEHNVVNITTPLAGSSAGAIAAVSAGMGANFYQMMNITEGIIENLRLHGIKHRLNQALYQILSATMPSDSPEFLNNRIGSITCCCTLMTPIPKAMYTSEYYDKQDLIQCIVASSNIPMYSGKSPTVKFRGANCIDGLFSSRRCFGSPPTGSKRDIVISSFHALKFGIITGLNDCVSPHLAGLDSLIEQYLKLKSLQKRFLCIKYNLRSDYDEWKAFVQEAHMLYKRISDRCDDLDMERDIELQTHDLIVLTKHMSRGQIRLFKQVLQDSQMVIKLNLSYNVFMDFRNKIAGNPLTSDAIRQFVARFGLEEWLSLEIERLNGTKIMEELSLSETDPSQAQFTSVSVSEDNDSHVENEYYKGFDAYAGQIESIDCQVSNPYESVDEQYSKIDTLSKSESIATVASNLRRKIKKLRMIIKCISSFLCFVFPPNKLSYYYTNSCTMLSHEMSPSQIYNFALKGSSLEDVRQMFDQGRADAFRWIILEYILLENYLYQKLGTYNRELEGLNDRLIRLVGPSEFEAFSDLGQSINADATCKCETSIDCKRCKKGTSNKTYRRPLFNNSNKKHNRESNNILKEQINYINNVLGPPDDFEKIIGDGDCGKCDNASPDKYVTAKYEGEFKPSDIANNTPNRVTTEGSNHSQDKAAMDYLFKRQNCIIKQTIRLNILKDSDFMHILTHTGHWINSAESSCII</sequence>
<dbReference type="GO" id="GO:0005811">
    <property type="term" value="C:lipid droplet"/>
    <property type="evidence" value="ECO:0007669"/>
    <property type="project" value="TreeGrafter"/>
</dbReference>
<evidence type="ECO:0000313" key="4">
    <source>
        <dbReference type="EMBL" id="CTQ41548.1"/>
    </source>
</evidence>
<dbReference type="PROSITE" id="PS51635">
    <property type="entry name" value="PNPLA"/>
    <property type="match status" value="1"/>
</dbReference>
<dbReference type="OrthoDB" id="197155at2759"/>
<keyword evidence="2" id="KW-0378">Hydrolase</keyword>
<feature type="active site" description="Proton acceptor" evidence="2">
    <location>
        <position position="551"/>
    </location>
</feature>
<reference evidence="4 5" key="2">
    <citation type="journal article" date="2013" name="PLoS ONE">
        <title>Whole genome mapping and re-organization of the nuclear and mitochondrial genomes of Babesia microti isolates.</title>
        <authorList>
            <person name="Cornillot E."/>
            <person name="Dassouli A."/>
            <person name="Garg A."/>
            <person name="Pachikara N."/>
            <person name="Randazzo S."/>
            <person name="Depoix D."/>
            <person name="Carcy B."/>
            <person name="Delbecq S."/>
            <person name="Frutos R."/>
            <person name="Silva J.C."/>
            <person name="Sutton R."/>
            <person name="Krause P.J."/>
            <person name="Mamoun C.B."/>
        </authorList>
    </citation>
    <scope>NUCLEOTIDE SEQUENCE [LARGE SCALE GENOMIC DNA]</scope>
    <source>
        <strain evidence="4 5">RI</strain>
    </source>
</reference>
<keyword evidence="5" id="KW-1185">Reference proteome</keyword>
<dbReference type="PANTHER" id="PTHR12406">
    <property type="entry name" value="CALCIUM-INDEPENDENT PHOSPHOLIPASE A2 IPLA2 -RELATED"/>
    <property type="match status" value="1"/>
</dbReference>
<dbReference type="GO" id="GO:0016020">
    <property type="term" value="C:membrane"/>
    <property type="evidence" value="ECO:0007669"/>
    <property type="project" value="TreeGrafter"/>
</dbReference>
<dbReference type="KEGG" id="bmic:BMR1_03g04755"/>
<dbReference type="GO" id="GO:0005737">
    <property type="term" value="C:cytoplasm"/>
    <property type="evidence" value="ECO:0007669"/>
    <property type="project" value="TreeGrafter"/>
</dbReference>
<protein>
    <recommendedName>
        <fullName evidence="3">PNPLA domain-containing protein</fullName>
    </recommendedName>
</protein>
<proteinExistence type="predicted"/>
<keyword evidence="2" id="KW-0442">Lipid degradation</keyword>
<dbReference type="InterPro" id="IPR033562">
    <property type="entry name" value="PLPL"/>
</dbReference>
<dbReference type="SUPFAM" id="SSF52151">
    <property type="entry name" value="FabD/lysophospholipase-like"/>
    <property type="match status" value="1"/>
</dbReference>
<evidence type="ECO:0000256" key="1">
    <source>
        <dbReference type="ARBA" id="ARBA00023098"/>
    </source>
</evidence>